<protein>
    <recommendedName>
        <fullName evidence="3">F-box domain-containing protein</fullName>
    </recommendedName>
</protein>
<name>A0A8K0UGH5_9AGAR</name>
<dbReference type="Proteomes" id="UP000813824">
    <property type="component" value="Unassembled WGS sequence"/>
</dbReference>
<dbReference type="Gene3D" id="1.20.1280.50">
    <property type="match status" value="1"/>
</dbReference>
<comment type="caution">
    <text evidence="1">The sequence shown here is derived from an EMBL/GenBank/DDBJ whole genome shotgun (WGS) entry which is preliminary data.</text>
</comment>
<dbReference type="AlphaFoldDB" id="A0A8K0UGH5"/>
<gene>
    <name evidence="1" type="ORF">BXZ70DRAFT_570443</name>
</gene>
<accession>A0A8K0UGH5</accession>
<proteinExistence type="predicted"/>
<evidence type="ECO:0000313" key="1">
    <source>
        <dbReference type="EMBL" id="KAH8084351.1"/>
    </source>
</evidence>
<evidence type="ECO:0000313" key="2">
    <source>
        <dbReference type="Proteomes" id="UP000813824"/>
    </source>
</evidence>
<evidence type="ECO:0008006" key="3">
    <source>
        <dbReference type="Google" id="ProtNLM"/>
    </source>
</evidence>
<dbReference type="OrthoDB" id="2269034at2759"/>
<reference evidence="1" key="1">
    <citation type="journal article" date="2021" name="New Phytol.">
        <title>Evolutionary innovations through gain and loss of genes in the ectomycorrhizal Boletales.</title>
        <authorList>
            <person name="Wu G."/>
            <person name="Miyauchi S."/>
            <person name="Morin E."/>
            <person name="Kuo A."/>
            <person name="Drula E."/>
            <person name="Varga T."/>
            <person name="Kohler A."/>
            <person name="Feng B."/>
            <person name="Cao Y."/>
            <person name="Lipzen A."/>
            <person name="Daum C."/>
            <person name="Hundley H."/>
            <person name="Pangilinan J."/>
            <person name="Johnson J."/>
            <person name="Barry K."/>
            <person name="LaButti K."/>
            <person name="Ng V."/>
            <person name="Ahrendt S."/>
            <person name="Min B."/>
            <person name="Choi I.G."/>
            <person name="Park H."/>
            <person name="Plett J.M."/>
            <person name="Magnuson J."/>
            <person name="Spatafora J.W."/>
            <person name="Nagy L.G."/>
            <person name="Henrissat B."/>
            <person name="Grigoriev I.V."/>
            <person name="Yang Z.L."/>
            <person name="Xu J."/>
            <person name="Martin F.M."/>
        </authorList>
    </citation>
    <scope>NUCLEOTIDE SEQUENCE</scope>
    <source>
        <strain evidence="1">KKN 215</strain>
    </source>
</reference>
<keyword evidence="2" id="KW-1185">Reference proteome</keyword>
<sequence length="606" mass="68958">MEVIACARCSPSLSELVHQLLSTDIPTGSSSADATSFVQHIDSAVLQCQRIIQGYQQIIRSLYARRNTRIHIHHLADEILEDIFWKTVDWDQGSMNVVPMSQVCRRWRDIALQSPRLWSVIAVTNQVKTNFLRNFIESRSQSLPLSLLLSDDVSFPGRECFRDFQDLHSDTHSNPRRHSRDKFGLCVYSVWRRFMEAFPRARHIDLHFNSPLAASTVSPRLPEVHLPQLEYLAIQVVNPRLRGGHGPIYISLSTFVGGLPALRDLSLTLGYLEALRFPELLHVLRTSPNLETLKLTGVADSSYLRDNKYTPIALPNVKYFHFTDYIWKLVFLVEKLLTPGIQRCCLQGTHSLSIDGAKHIVRLLWCLSKLVRVLEPLSHQSPQFCARFDLNPSGPFSYSETFRFWGYSEGLDGVRFQISNVLAKSEPLIEVKFELSHEPSHSIWQMPPDASWQDCLRGVIVLELCGHRVSAVLDELRYLTKLSIFMPCLEEIVFRNSNLETIQNSWLLPWSDSSETEIAAVSDHSLSLPNLKSIRFEDVSLSSSSDVASTTTSNEAVIDVVRDMLRNCARKYAQLESVHFVRCGLSSEEFISLGMGLEDRVFVTKE</sequence>
<organism evidence="1 2">
    <name type="scientific">Cristinia sonorae</name>
    <dbReference type="NCBI Taxonomy" id="1940300"/>
    <lineage>
        <taxon>Eukaryota</taxon>
        <taxon>Fungi</taxon>
        <taxon>Dikarya</taxon>
        <taxon>Basidiomycota</taxon>
        <taxon>Agaricomycotina</taxon>
        <taxon>Agaricomycetes</taxon>
        <taxon>Agaricomycetidae</taxon>
        <taxon>Agaricales</taxon>
        <taxon>Pleurotineae</taxon>
        <taxon>Stephanosporaceae</taxon>
        <taxon>Cristinia</taxon>
    </lineage>
</organism>
<dbReference type="SUPFAM" id="SSF52047">
    <property type="entry name" value="RNI-like"/>
    <property type="match status" value="1"/>
</dbReference>
<dbReference type="EMBL" id="JAEVFJ010000046">
    <property type="protein sequence ID" value="KAH8084351.1"/>
    <property type="molecule type" value="Genomic_DNA"/>
</dbReference>